<organism evidence="2 3">
    <name type="scientific">Paspalum notatum var. saurae</name>
    <dbReference type="NCBI Taxonomy" id="547442"/>
    <lineage>
        <taxon>Eukaryota</taxon>
        <taxon>Viridiplantae</taxon>
        <taxon>Streptophyta</taxon>
        <taxon>Embryophyta</taxon>
        <taxon>Tracheophyta</taxon>
        <taxon>Spermatophyta</taxon>
        <taxon>Magnoliopsida</taxon>
        <taxon>Liliopsida</taxon>
        <taxon>Poales</taxon>
        <taxon>Poaceae</taxon>
        <taxon>PACMAD clade</taxon>
        <taxon>Panicoideae</taxon>
        <taxon>Andropogonodae</taxon>
        <taxon>Paspaleae</taxon>
        <taxon>Paspalinae</taxon>
        <taxon>Paspalum</taxon>
    </lineage>
</organism>
<accession>A0AAQ3U8Z9</accession>
<name>A0AAQ3U8Z9_PASNO</name>
<keyword evidence="3" id="KW-1185">Reference proteome</keyword>
<feature type="compositionally biased region" description="Basic and acidic residues" evidence="1">
    <location>
        <begin position="85"/>
        <end position="94"/>
    </location>
</feature>
<evidence type="ECO:0000256" key="1">
    <source>
        <dbReference type="SAM" id="MobiDB-lite"/>
    </source>
</evidence>
<proteinExistence type="predicted"/>
<feature type="compositionally biased region" description="Low complexity" evidence="1">
    <location>
        <begin position="26"/>
        <end position="48"/>
    </location>
</feature>
<feature type="compositionally biased region" description="Basic and acidic residues" evidence="1">
    <location>
        <begin position="115"/>
        <end position="124"/>
    </location>
</feature>
<dbReference type="EMBL" id="CP144751">
    <property type="protein sequence ID" value="WVZ87019.1"/>
    <property type="molecule type" value="Genomic_DNA"/>
</dbReference>
<gene>
    <name evidence="2" type="ORF">U9M48_033721</name>
</gene>
<feature type="region of interest" description="Disordered" evidence="1">
    <location>
        <begin position="85"/>
        <end position="131"/>
    </location>
</feature>
<dbReference type="Proteomes" id="UP001341281">
    <property type="component" value="Chromosome 07"/>
</dbReference>
<sequence>MVPPPPPPFICLETPGAAPTLLAGLPTPSSTARSSAAAVRRPSSASPTHLRQGCSPGRPSVPLPGLSAARRLSAGAALRVVRLPDASRRGERRCGLAGEGAEDKDDERGAKRRGRGEGGGERWKNQGLPNT</sequence>
<evidence type="ECO:0000313" key="2">
    <source>
        <dbReference type="EMBL" id="WVZ87019.1"/>
    </source>
</evidence>
<reference evidence="2 3" key="1">
    <citation type="submission" date="2024-02" db="EMBL/GenBank/DDBJ databases">
        <title>High-quality chromosome-scale genome assembly of Pensacola bahiagrass (Paspalum notatum Flugge var. saurae).</title>
        <authorList>
            <person name="Vega J.M."/>
            <person name="Podio M."/>
            <person name="Orjuela J."/>
            <person name="Siena L.A."/>
            <person name="Pessino S.C."/>
            <person name="Combes M.C."/>
            <person name="Mariac C."/>
            <person name="Albertini E."/>
            <person name="Pupilli F."/>
            <person name="Ortiz J.P.A."/>
            <person name="Leblanc O."/>
        </authorList>
    </citation>
    <scope>NUCLEOTIDE SEQUENCE [LARGE SCALE GENOMIC DNA]</scope>
    <source>
        <strain evidence="2">R1</strain>
        <tissue evidence="2">Leaf</tissue>
    </source>
</reference>
<dbReference type="AlphaFoldDB" id="A0AAQ3U8Z9"/>
<feature type="region of interest" description="Disordered" evidence="1">
    <location>
        <begin position="21"/>
        <end position="66"/>
    </location>
</feature>
<protein>
    <submittedName>
        <fullName evidence="2">Uncharacterized protein</fullName>
    </submittedName>
</protein>
<evidence type="ECO:0000313" key="3">
    <source>
        <dbReference type="Proteomes" id="UP001341281"/>
    </source>
</evidence>